<feature type="compositionally biased region" description="Polar residues" evidence="7">
    <location>
        <begin position="2186"/>
        <end position="2198"/>
    </location>
</feature>
<feature type="domain" description="WSC" evidence="10">
    <location>
        <begin position="942"/>
        <end position="1035"/>
    </location>
</feature>
<dbReference type="InterPro" id="IPR008271">
    <property type="entry name" value="Ser/Thr_kinase_AS"/>
</dbReference>
<dbReference type="SMART" id="SM00220">
    <property type="entry name" value="S_TKc"/>
    <property type="match status" value="1"/>
</dbReference>
<dbReference type="PANTHER" id="PTHR24269">
    <property type="entry name" value="KREMEN PROTEIN"/>
    <property type="match status" value="1"/>
</dbReference>
<dbReference type="STRING" id="1284197.S8A957"/>
<evidence type="ECO:0000256" key="4">
    <source>
        <dbReference type="ARBA" id="ARBA00022989"/>
    </source>
</evidence>
<feature type="signal peptide" evidence="8">
    <location>
        <begin position="1"/>
        <end position="23"/>
    </location>
</feature>
<dbReference type="EMBL" id="AQGS01000467">
    <property type="protein sequence ID" value="EPS39555.1"/>
    <property type="molecule type" value="Genomic_DNA"/>
</dbReference>
<dbReference type="InterPro" id="IPR011047">
    <property type="entry name" value="Quinoprotein_ADH-like_sf"/>
</dbReference>
<feature type="region of interest" description="Disordered" evidence="7">
    <location>
        <begin position="1384"/>
        <end position="1421"/>
    </location>
</feature>
<dbReference type="PROSITE" id="PS50011">
    <property type="entry name" value="PROTEIN_KINASE_DOM"/>
    <property type="match status" value="1"/>
</dbReference>
<dbReference type="SUPFAM" id="SSF56112">
    <property type="entry name" value="Protein kinase-like (PK-like)"/>
    <property type="match status" value="1"/>
</dbReference>
<comment type="subcellular location">
    <subcellularLocation>
        <location evidence="1">Membrane</location>
        <topology evidence="1">Single-pass membrane protein</topology>
    </subcellularLocation>
</comment>
<evidence type="ECO:0008006" key="13">
    <source>
        <dbReference type="Google" id="ProtNLM"/>
    </source>
</evidence>
<evidence type="ECO:0000259" key="10">
    <source>
        <dbReference type="PROSITE" id="PS51212"/>
    </source>
</evidence>
<reference evidence="11 12" key="1">
    <citation type="journal article" date="2013" name="PLoS Genet.">
        <title>Genomic mechanisms accounting for the adaptation to parasitism in nematode-trapping fungi.</title>
        <authorList>
            <person name="Meerupati T."/>
            <person name="Andersson K.M."/>
            <person name="Friman E."/>
            <person name="Kumar D."/>
            <person name="Tunlid A."/>
            <person name="Ahren D."/>
        </authorList>
    </citation>
    <scope>NUCLEOTIDE SEQUENCE [LARGE SCALE GENOMIC DNA]</scope>
    <source>
        <strain evidence="11 12">CBS 200.50</strain>
    </source>
</reference>
<feature type="region of interest" description="Disordered" evidence="7">
    <location>
        <begin position="1526"/>
        <end position="1549"/>
    </location>
</feature>
<dbReference type="GO" id="GO:0005524">
    <property type="term" value="F:ATP binding"/>
    <property type="evidence" value="ECO:0007669"/>
    <property type="project" value="InterPro"/>
</dbReference>
<dbReference type="GO" id="GO:0005886">
    <property type="term" value="C:plasma membrane"/>
    <property type="evidence" value="ECO:0007669"/>
    <property type="project" value="TreeGrafter"/>
</dbReference>
<keyword evidence="3 8" id="KW-0732">Signal</keyword>
<feature type="compositionally biased region" description="Low complexity" evidence="7">
    <location>
        <begin position="1660"/>
        <end position="1802"/>
    </location>
</feature>
<accession>S8A957</accession>
<dbReference type="Proteomes" id="UP000015100">
    <property type="component" value="Unassembled WGS sequence"/>
</dbReference>
<sequence>MRFAHIFKRAVLALSLSLKFASALAPTDEIQDADGLQSGYLDNHNLSPDIVNDPGFGILWQISTGSGTDELFFAKPLVYTPPSTGRQVVITASAKNNVYIIDALNGTIITSRQLAKPFKQADLGCSDVQPYIGIMGTPVIDPATDTIYLFSKSYADTSTSGAEGVVNGRYRVYALSALTLADKFGFPLLLDGAQADNDPQKFFMGGTHMQRPSLAMVNGLVWAGFASHCDQYNYTGWVTGIDPSTPKVVSLFSTISGPYSIAQKPGSYAGGAGGGGAGIWQAGMGFSSDRSDRFFLVTANGYAHENQAQARSGKNPPGTLEECIVSFKIDPDTKKIKPQDFFQPYEYLNLDNADRDFGSSGFTMLDPSVFKATGVTRMGVTGGKNGKVYLVNADDLGGYKMGSGGGDAVLQTLTPPGGSIFGGIASYPKEGGYIYAASPNYNTIVYSFGKDSSGRPVFTQVGATAEVNAQRVGVGIPTITSMNGQTGTGILWLTDIDNGLRAWNAVPNADGTMTRLSLPPVTFVGKWQRPAFGDGKVYVAGSNGKITCLGAPINLPLTCTPMDFGELTVGNTKTLNVQCQANIAITSFKGLNISPGLYFRASNSSLTAKSLAKGQNITIPVTLDLTTSGQKYTPGAITSSLQIMTNNGVAGYTSQQPVGLSAKIISSSAFLQLQPLEISFGGVVWGSQQQTDGTLSSMYIKNLGTQPLTILNYVYTKTKVDEINSTTQWTNISPPSNGGLWYLNDGFEADFPAPGSTISPGVNVAVELKFQPTHTGDFSTWVAVNTTAGYAIFAMSGTSSTAPIGLLQMKTNEGGVSNNKFYDFGTVYGGTVQTATIIISNTGGSPLQITKSKPPGQPELYATHPGDEFTEGQFIAASTNATGTVAFAPFKRTLVNQNPVVYTDYWVLNTNGDSFNGPYEVAFTGTVITKQVGPKYSNGTGRYKYLGCYLDGTSGRIAPNKYTFQGTNENGLCQQTCSNNGYAFALSEYAYECWCGNTVPATSLKGVDNYCGTPCPGDGNQTCGGDGGYATAWYDSQRYDPTTNLLDGVYARPPGFQQTAGDYTFYGCWSDSTASRSLKGKATSGSSVNITWCANYCSGYTWMGTSYGNECYCGNDLGGVMKPLSDCNMLCTADQYSYCGAGSRLSLYLRNGTSIPTTTASSATSASSTTSTAATGTSSSTVSGWDYVSCWTDDVGNRSLQDSSYAADDNTLTKCSNFCSGFKYFGVEYSTECYCGNTLGGSSAAEADCYKNCASSTEKCGGDNRLNLYMAKAGATTTATSATPSSTLWVDMGCYKDYTGNRTLIGKSTTSTSNSAAWCYNYCNGFGFKYFGTEYANECYCGNDIVGTGAPVSSGCSYKCAGDQNQFCGGSNRMNMYMVAPASSGTTPSAATTSVTTTSRSSTTASPISTSSTTTSTAPAGPTIVASRGNFVFLSCWTDRTDSRALAGWGLDPADNMTVEKCIDFCAPTKQYVGVEDGRECWCGDSLLSGESAVNAECSSPCTGAPGEICGGPARLAVYKKTSNNPVTTTSTTTTSSTSSSASSSTITTSAAPAPTIVSTYGSFAFQGCWTDRTDNRALAGWGLDPAADMTVEKCIDFCAPTKQYVGVEDGRECWCGNDILSGTTTQNTDCSTPCGGAPGEICGGPARLALYKKVTTSSTSSISSTSSTTSRTTTSSTLSTTISTTTTTLSPTTTTTSRTTTSTTSTTLSTTSSTSTTTSSTTRSSNLTTTSSTTTSASSTTTVTTSNTTTTTTTSRPISSSSSSSSQSSSPSPTTTTTTTTTTSRSSSTSSSGTSSSDLTTDIPSSAPTGPVHNSGNDNYVRIGCVNEPDSGRAMTGGQNLAGTSSTMGVARCLEFCDDKVWVGLQYGGECWCSSGPVNFGDTVDDSQCNMVCKGNTTEYCGAGRKFDLYQLRSNLTATDIATPSTSTSSTTTSRSSTSTTTTTTVPTTTTTTTRSSTTTQTTTTTTISSSTTTSRSSSSSSSTTTSSTTSRTTASSTTTTTTTTSTASATPSAASTWAYRGCYLDSVNSRTLPNKTKTDTTMTIEYCQSWCMDNYNLPYAGLESAKQCFCSDNIGYDRQPGQTGCTAACAGDSSQICGGSSRLSIYQNTKWSPTVVPADVLGWQYSGCWSEISGRAIRGYSFSSTGMSTSLCISTCKSKGYTVAGLENGNECWCANANLATAKSPSRNQKQKSPSRGNDREGADKVSVSSSSSSSNFLGLREQIFGPEEHVDRQTSPKLNLQVPFQPNYQLPEIFHKDFVVRKDLGQGAWGETALVEVVSAQNGGVAKGLGLKKGDLIVAKRAYIFQKNDDAHVVYQQEWDILNRVRGHRNVLHSFLTHPPGNGDRFGHILTELCNMGDVNVLREKYTTDYLNEAQEYQLLGSTTIYIDPDDDSKIYRLAILPEGFVQEFVLSIAKGLSWMHHGIKDWPNDCAVPDKWVSIMHNDLKANNIFMTARQPGDPCIYPIFKIGDFGASTLLGARAPIGNMLASPERLAALNIMDAVPRDDIFSLGAMAYELLHMYPIYYEHYTQIHMIYKESLKGKQRVEEIPKPPKCAYPNIRHVEGLIPTSIPASIVDFNTCIRDKSVVLTHRTESPYPGHYSKWLNLLLDDCVELKREDRPDVVEVLERMLTMLKTQGYGKGGSPKILWDPHWLPKN</sequence>
<dbReference type="InterPro" id="IPR051836">
    <property type="entry name" value="Kremen_rcpt"/>
</dbReference>
<name>S8A957_DACHA</name>
<gene>
    <name evidence="11" type="ORF">H072_6644</name>
</gene>
<dbReference type="eggNOG" id="KOG4157">
    <property type="taxonomic scope" value="Eukaryota"/>
</dbReference>
<keyword evidence="5" id="KW-0472">Membrane</keyword>
<feature type="region of interest" description="Disordered" evidence="7">
    <location>
        <begin position="1922"/>
        <end position="2010"/>
    </location>
</feature>
<protein>
    <recommendedName>
        <fullName evidence="13">WSC domain-containing protein</fullName>
    </recommendedName>
</protein>
<evidence type="ECO:0000256" key="8">
    <source>
        <dbReference type="SAM" id="SignalP"/>
    </source>
</evidence>
<feature type="domain" description="WSC" evidence="10">
    <location>
        <begin position="1288"/>
        <end position="1380"/>
    </location>
</feature>
<reference evidence="12" key="2">
    <citation type="submission" date="2013-04" db="EMBL/GenBank/DDBJ databases">
        <title>Genomic mechanisms accounting for the adaptation to parasitism in nematode-trapping fungi.</title>
        <authorList>
            <person name="Ahren D.G."/>
        </authorList>
    </citation>
    <scope>NUCLEOTIDE SEQUENCE [LARGE SCALE GENOMIC DNA]</scope>
    <source>
        <strain evidence="12">CBS 200.50</strain>
    </source>
</reference>
<evidence type="ECO:0000256" key="3">
    <source>
        <dbReference type="ARBA" id="ARBA00022729"/>
    </source>
</evidence>
<feature type="domain" description="WSC" evidence="10">
    <location>
        <begin position="1430"/>
        <end position="1522"/>
    </location>
</feature>
<feature type="compositionally biased region" description="Polar residues" evidence="7">
    <location>
        <begin position="1803"/>
        <end position="1819"/>
    </location>
</feature>
<dbReference type="GO" id="GO:0004672">
    <property type="term" value="F:protein kinase activity"/>
    <property type="evidence" value="ECO:0007669"/>
    <property type="project" value="InterPro"/>
</dbReference>
<evidence type="ECO:0000256" key="7">
    <source>
        <dbReference type="SAM" id="MobiDB-lite"/>
    </source>
</evidence>
<dbReference type="Gene3D" id="1.10.510.10">
    <property type="entry name" value="Transferase(Phosphotransferase) domain 1"/>
    <property type="match status" value="1"/>
</dbReference>
<keyword evidence="2" id="KW-0812">Transmembrane</keyword>
<evidence type="ECO:0000256" key="6">
    <source>
        <dbReference type="ARBA" id="ARBA00023180"/>
    </source>
</evidence>
<dbReference type="InterPro" id="IPR002889">
    <property type="entry name" value="WSC_carb-bd"/>
</dbReference>
<dbReference type="HOGENOM" id="CLU_000702_0_0_1"/>
<keyword evidence="12" id="KW-1185">Reference proteome</keyword>
<evidence type="ECO:0000256" key="1">
    <source>
        <dbReference type="ARBA" id="ARBA00004167"/>
    </source>
</evidence>
<dbReference type="InterPro" id="IPR011009">
    <property type="entry name" value="Kinase-like_dom_sf"/>
</dbReference>
<dbReference type="Gene3D" id="2.60.40.10">
    <property type="entry name" value="Immunoglobulins"/>
    <property type="match status" value="1"/>
</dbReference>
<evidence type="ECO:0000256" key="2">
    <source>
        <dbReference type="ARBA" id="ARBA00022692"/>
    </source>
</evidence>
<dbReference type="OMA" id="CIDFCAP"/>
<feature type="domain" description="WSC" evidence="10">
    <location>
        <begin position="2124"/>
        <end position="2214"/>
    </location>
</feature>
<dbReference type="SMART" id="SM00321">
    <property type="entry name" value="WSC"/>
    <property type="match status" value="9"/>
</dbReference>
<feature type="domain" description="Protein kinase" evidence="9">
    <location>
        <begin position="2261"/>
        <end position="2636"/>
    </location>
</feature>
<feature type="region of interest" description="Disordered" evidence="7">
    <location>
        <begin position="2186"/>
        <end position="2216"/>
    </location>
</feature>
<feature type="domain" description="WSC" evidence="10">
    <location>
        <begin position="2018"/>
        <end position="2111"/>
    </location>
</feature>
<feature type="region of interest" description="Disordered" evidence="7">
    <location>
        <begin position="1660"/>
        <end position="1826"/>
    </location>
</feature>
<feature type="domain" description="WSC" evidence="10">
    <location>
        <begin position="1563"/>
        <end position="1655"/>
    </location>
</feature>
<feature type="chain" id="PRO_5004560301" description="WSC domain-containing protein" evidence="8">
    <location>
        <begin position="24"/>
        <end position="2659"/>
    </location>
</feature>
<feature type="domain" description="WSC" evidence="10">
    <location>
        <begin position="1062"/>
        <end position="1151"/>
    </location>
</feature>
<keyword evidence="4" id="KW-1133">Transmembrane helix</keyword>
<evidence type="ECO:0000256" key="5">
    <source>
        <dbReference type="ARBA" id="ARBA00023136"/>
    </source>
</evidence>
<evidence type="ECO:0000313" key="12">
    <source>
        <dbReference type="Proteomes" id="UP000015100"/>
    </source>
</evidence>
<dbReference type="SUPFAM" id="SSF50998">
    <property type="entry name" value="Quinoprotein alcohol dehydrogenase-like"/>
    <property type="match status" value="1"/>
</dbReference>
<organism evidence="11 12">
    <name type="scientific">Dactylellina haptotyla (strain CBS 200.50)</name>
    <name type="common">Nematode-trapping fungus</name>
    <name type="synonym">Monacrosporium haptotylum</name>
    <dbReference type="NCBI Taxonomy" id="1284197"/>
    <lineage>
        <taxon>Eukaryota</taxon>
        <taxon>Fungi</taxon>
        <taxon>Dikarya</taxon>
        <taxon>Ascomycota</taxon>
        <taxon>Pezizomycotina</taxon>
        <taxon>Orbiliomycetes</taxon>
        <taxon>Orbiliales</taxon>
        <taxon>Orbiliaceae</taxon>
        <taxon>Dactylellina</taxon>
    </lineage>
</organism>
<dbReference type="InterPro" id="IPR000719">
    <property type="entry name" value="Prot_kinase_dom"/>
</dbReference>
<dbReference type="Pfam" id="PF00069">
    <property type="entry name" value="Pkinase"/>
    <property type="match status" value="1"/>
</dbReference>
<feature type="domain" description="WSC" evidence="10">
    <location>
        <begin position="1184"/>
        <end position="1272"/>
    </location>
</feature>
<dbReference type="InterPro" id="IPR013783">
    <property type="entry name" value="Ig-like_fold"/>
</dbReference>
<dbReference type="OrthoDB" id="5985073at2759"/>
<dbReference type="PROSITE" id="PS51212">
    <property type="entry name" value="WSC"/>
    <property type="match status" value="9"/>
</dbReference>
<feature type="region of interest" description="Disordered" evidence="7">
    <location>
        <begin position="1157"/>
        <end position="1181"/>
    </location>
</feature>
<evidence type="ECO:0000259" key="9">
    <source>
        <dbReference type="PROSITE" id="PS50011"/>
    </source>
</evidence>
<dbReference type="PANTHER" id="PTHR24269:SF16">
    <property type="entry name" value="PROTEIN SLG1"/>
    <property type="match status" value="1"/>
</dbReference>
<dbReference type="Pfam" id="PF01822">
    <property type="entry name" value="WSC"/>
    <property type="match status" value="9"/>
</dbReference>
<comment type="caution">
    <text evidence="11">The sequence shown here is derived from an EMBL/GenBank/DDBJ whole genome shotgun (WGS) entry which is preliminary data.</text>
</comment>
<proteinExistence type="predicted"/>
<dbReference type="PROSITE" id="PS00108">
    <property type="entry name" value="PROTEIN_KINASE_ST"/>
    <property type="match status" value="1"/>
</dbReference>
<feature type="domain" description="WSC" evidence="10">
    <location>
        <begin position="1820"/>
        <end position="1914"/>
    </location>
</feature>
<evidence type="ECO:0000313" key="11">
    <source>
        <dbReference type="EMBL" id="EPS39555.1"/>
    </source>
</evidence>
<keyword evidence="6" id="KW-0325">Glycoprotein</keyword>